<dbReference type="OrthoDB" id="3008859at2"/>
<reference evidence="1 2" key="1">
    <citation type="submission" date="2016-10" db="EMBL/GenBank/DDBJ databases">
        <authorList>
            <person name="de Groot N.N."/>
        </authorList>
    </citation>
    <scope>NUCLEOTIDE SEQUENCE [LARGE SCALE GENOMIC DNA]</scope>
    <source>
        <strain evidence="1 2">DSM 46701</strain>
    </source>
</reference>
<organism evidence="1 2">
    <name type="scientific">Lihuaxuella thermophila</name>
    <dbReference type="NCBI Taxonomy" id="1173111"/>
    <lineage>
        <taxon>Bacteria</taxon>
        <taxon>Bacillati</taxon>
        <taxon>Bacillota</taxon>
        <taxon>Bacilli</taxon>
        <taxon>Bacillales</taxon>
        <taxon>Thermoactinomycetaceae</taxon>
        <taxon>Lihuaxuella</taxon>
    </lineage>
</organism>
<accession>A0A1H8CSX1</accession>
<sequence length="78" mass="8994">MEEREIKIKLDHETKRILCRLLDKHIESLRETAEGQKTFTRLLIAHEAERIGDVLGQIHEGWRQALPSLPAPSGELNQ</sequence>
<evidence type="ECO:0000313" key="2">
    <source>
        <dbReference type="Proteomes" id="UP000199695"/>
    </source>
</evidence>
<proteinExistence type="predicted"/>
<name>A0A1H8CSX1_9BACL</name>
<keyword evidence="2" id="KW-1185">Reference proteome</keyword>
<gene>
    <name evidence="1" type="ORF">SAMN05444955_10493</name>
</gene>
<evidence type="ECO:0000313" key="1">
    <source>
        <dbReference type="EMBL" id="SEM97962.1"/>
    </source>
</evidence>
<dbReference type="EMBL" id="FOCQ01000004">
    <property type="protein sequence ID" value="SEM97962.1"/>
    <property type="molecule type" value="Genomic_DNA"/>
</dbReference>
<dbReference type="RefSeq" id="WP_089966214.1">
    <property type="nucleotide sequence ID" value="NZ_FOCQ01000004.1"/>
</dbReference>
<protein>
    <submittedName>
        <fullName evidence="1">Uncharacterized protein</fullName>
    </submittedName>
</protein>
<dbReference type="AlphaFoldDB" id="A0A1H8CSX1"/>
<dbReference type="Proteomes" id="UP000199695">
    <property type="component" value="Unassembled WGS sequence"/>
</dbReference>